<dbReference type="OrthoDB" id="159388at2759"/>
<name>A0A8K1CD91_PYTOL</name>
<accession>A0A8K1CD91</accession>
<evidence type="ECO:0000256" key="1">
    <source>
        <dbReference type="SAM" id="SignalP"/>
    </source>
</evidence>
<dbReference type="EMBL" id="SPLM01000078">
    <property type="protein sequence ID" value="TMW61015.1"/>
    <property type="molecule type" value="Genomic_DNA"/>
</dbReference>
<keyword evidence="3" id="KW-1185">Reference proteome</keyword>
<protein>
    <recommendedName>
        <fullName evidence="4">Secreted protein</fullName>
    </recommendedName>
</protein>
<sequence>MLQRLVTLTALVAAAASLSDAVKVHIKVHHPRGHRDNTDATSSGDHLKPVVTIQARVQGDTPVWDEEKEEWTGSFGETFDDMYRSVLDTVNTASVEGALMYVQAEGINQREQSVQCERKNKMKNIVFYEITTVQPTAAVNYYANKHPVLGYCPFVAMDGGKCTDAGSDIPDTCKQFDGLDGQPKLGHCIGANEQSSDLRAPYPNNYWYSYPNSCVAKKWADKTDECRQEHAGGLCPHGEKPDGEKCTYSYKILGYVSIDDVVGITDATRMPDGKAYSNFTEFCQAGGVEFDAVNTGKGFEVKQSLPFWENPADSQANSKRADILVETYNKVANVTSSNMSPLPTIANLTSTNPPCYESTPECVNAKYGCMRTLYSQMCLPCLKHASGCAQPESTGFVFPGSK</sequence>
<reference evidence="2" key="1">
    <citation type="submission" date="2019-03" db="EMBL/GenBank/DDBJ databases">
        <title>Long read genome sequence of the mycoparasitic Pythium oligandrum ATCC 38472 isolated from sugarbeet rhizosphere.</title>
        <authorList>
            <person name="Gaulin E."/>
        </authorList>
    </citation>
    <scope>NUCLEOTIDE SEQUENCE</scope>
    <source>
        <strain evidence="2">ATCC 38472_TT</strain>
    </source>
</reference>
<feature type="signal peptide" evidence="1">
    <location>
        <begin position="1"/>
        <end position="21"/>
    </location>
</feature>
<evidence type="ECO:0008006" key="4">
    <source>
        <dbReference type="Google" id="ProtNLM"/>
    </source>
</evidence>
<evidence type="ECO:0000313" key="2">
    <source>
        <dbReference type="EMBL" id="TMW61015.1"/>
    </source>
</evidence>
<feature type="chain" id="PRO_5035454204" description="Secreted protein" evidence="1">
    <location>
        <begin position="22"/>
        <end position="402"/>
    </location>
</feature>
<organism evidence="2 3">
    <name type="scientific">Pythium oligandrum</name>
    <name type="common">Mycoparasitic fungus</name>
    <dbReference type="NCBI Taxonomy" id="41045"/>
    <lineage>
        <taxon>Eukaryota</taxon>
        <taxon>Sar</taxon>
        <taxon>Stramenopiles</taxon>
        <taxon>Oomycota</taxon>
        <taxon>Peronosporomycetes</taxon>
        <taxon>Pythiales</taxon>
        <taxon>Pythiaceae</taxon>
        <taxon>Pythium</taxon>
    </lineage>
</organism>
<gene>
    <name evidence="2" type="ORF">Poli38472_014476</name>
</gene>
<dbReference type="AlphaFoldDB" id="A0A8K1CD91"/>
<dbReference type="PANTHER" id="PTHR33946:SF4">
    <property type="entry name" value="COAGULATION FACTOR XI"/>
    <property type="match status" value="1"/>
</dbReference>
<keyword evidence="1" id="KW-0732">Signal</keyword>
<evidence type="ECO:0000313" key="3">
    <source>
        <dbReference type="Proteomes" id="UP000794436"/>
    </source>
</evidence>
<dbReference type="Proteomes" id="UP000794436">
    <property type="component" value="Unassembled WGS sequence"/>
</dbReference>
<comment type="caution">
    <text evidence="2">The sequence shown here is derived from an EMBL/GenBank/DDBJ whole genome shotgun (WGS) entry which is preliminary data.</text>
</comment>
<dbReference type="PANTHER" id="PTHR33946">
    <property type="match status" value="1"/>
</dbReference>
<proteinExistence type="predicted"/>